<dbReference type="EMBL" id="AP028955">
    <property type="protein sequence ID" value="BET39263.1"/>
    <property type="molecule type" value="Genomic_DNA"/>
</dbReference>
<dbReference type="RefSeq" id="WP_353306103.1">
    <property type="nucleotide sequence ID" value="NZ_AP028955.1"/>
</dbReference>
<evidence type="ECO:0000313" key="3">
    <source>
        <dbReference type="Proteomes" id="UP001473424"/>
    </source>
</evidence>
<name>A0ABN7BYN5_9MOLU</name>
<sequence>MNKQKPFSYKDQEIINEYNKKRNQEIIKEHLNNIEKLREDFKKEVINEYKEKIINRILDYETFYIGDTQGLTPFGFIIKLRDEIKNGEFD</sequence>
<accession>A0ABN7BYN5</accession>
<evidence type="ECO:0000256" key="1">
    <source>
        <dbReference type="SAM" id="Coils"/>
    </source>
</evidence>
<gene>
    <name evidence="2" type="ORF">SAP269_18520</name>
</gene>
<feature type="coiled-coil region" evidence="1">
    <location>
        <begin position="20"/>
        <end position="47"/>
    </location>
</feature>
<evidence type="ECO:0000313" key="2">
    <source>
        <dbReference type="EMBL" id="BET39263.1"/>
    </source>
</evidence>
<proteinExistence type="predicted"/>
<organism evidence="2 3">
    <name type="scientific">Spiroplasma ixodetis</name>
    <dbReference type="NCBI Taxonomy" id="2141"/>
    <lineage>
        <taxon>Bacteria</taxon>
        <taxon>Bacillati</taxon>
        <taxon>Mycoplasmatota</taxon>
        <taxon>Mollicutes</taxon>
        <taxon>Entomoplasmatales</taxon>
        <taxon>Spiroplasmataceae</taxon>
        <taxon>Spiroplasma</taxon>
    </lineage>
</organism>
<keyword evidence="3" id="KW-1185">Reference proteome</keyword>
<protein>
    <submittedName>
        <fullName evidence="2">Uncharacterized protein</fullName>
    </submittedName>
</protein>
<keyword evidence="1" id="KW-0175">Coiled coil</keyword>
<dbReference type="Proteomes" id="UP001473424">
    <property type="component" value="Chromosome"/>
</dbReference>
<reference evidence="3" key="1">
    <citation type="journal article" date="2024" name="FEMS Microbiol. Lett.">
        <title>Genomic insights into Spiroplasma endosymbionts that induce male-killing and protective phenotypes in the pea aphid.</title>
        <authorList>
            <person name="Arai H."/>
            <person name="Legeai F."/>
            <person name="Kageyama D."/>
            <person name="Sugio A."/>
            <person name="Simon J.C."/>
        </authorList>
    </citation>
    <scope>NUCLEOTIDE SEQUENCE [LARGE SCALE GENOMIC DNA]</scope>
    <source>
        <strain evidence="3">sAp269</strain>
    </source>
</reference>